<keyword evidence="2" id="KW-0479">Metal-binding</keyword>
<dbReference type="Pfam" id="PF00294">
    <property type="entry name" value="PfkB"/>
    <property type="match status" value="1"/>
</dbReference>
<feature type="domain" description="Carbohydrate kinase PfkB" evidence="9">
    <location>
        <begin position="5"/>
        <end position="302"/>
    </location>
</feature>
<dbReference type="PANTHER" id="PTHR10584:SF166">
    <property type="entry name" value="RIBOKINASE"/>
    <property type="match status" value="1"/>
</dbReference>
<gene>
    <name evidence="10" type="ORF">BL253_09310</name>
</gene>
<dbReference type="STRING" id="1834516.BL253_09310"/>
<dbReference type="PRINTS" id="PR00990">
    <property type="entry name" value="RIBOKINASE"/>
</dbReference>
<dbReference type="SUPFAM" id="SSF53613">
    <property type="entry name" value="Ribokinase-like"/>
    <property type="match status" value="1"/>
</dbReference>
<dbReference type="InterPro" id="IPR011877">
    <property type="entry name" value="Ribokinase"/>
</dbReference>
<organism evidence="10 11">
    <name type="scientific">Pseudofrankia asymbiotica</name>
    <dbReference type="NCBI Taxonomy" id="1834516"/>
    <lineage>
        <taxon>Bacteria</taxon>
        <taxon>Bacillati</taxon>
        <taxon>Actinomycetota</taxon>
        <taxon>Actinomycetes</taxon>
        <taxon>Frankiales</taxon>
        <taxon>Frankiaceae</taxon>
        <taxon>Pseudofrankia</taxon>
    </lineage>
</organism>
<dbReference type="CDD" id="cd01174">
    <property type="entry name" value="ribokinase"/>
    <property type="match status" value="1"/>
</dbReference>
<keyword evidence="5" id="KW-0067">ATP-binding</keyword>
<evidence type="ECO:0000313" key="11">
    <source>
        <dbReference type="Proteomes" id="UP000188929"/>
    </source>
</evidence>
<dbReference type="InterPro" id="IPR011611">
    <property type="entry name" value="PfkB_dom"/>
</dbReference>
<sequence>MSDLRIVVVGSYHADFLINTPVLPNWGDDLRPDSVRTVPGGKGLNQAVTLARAGAQVWAVGVLGSDPVGSSLLATLAAEGIDVTTIARHPTVPTPVCLVFTAPDGRNAFVWRVPDEYAIMPEVIAEAEKAIRGADAVLLTFETPEAISRVSEIARAAGTQVIVNPAPRPADRHELDAVRWDLVDVLIPNEAEARALLPDDHPARGGPAEHLAEAVGRALAIPLVCVTLAERGCAVYDGATTRAYPAHATEAVDTTAASDAFTAVFSARHLAKADQADAVDRAQSAAALTITRPGAYDALPTRADLA</sequence>
<dbReference type="AlphaFoldDB" id="A0A1V2IEG2"/>
<dbReference type="GO" id="GO:0046872">
    <property type="term" value="F:metal ion binding"/>
    <property type="evidence" value="ECO:0007669"/>
    <property type="project" value="UniProtKB-KW"/>
</dbReference>
<evidence type="ECO:0000256" key="1">
    <source>
        <dbReference type="ARBA" id="ARBA00022679"/>
    </source>
</evidence>
<evidence type="ECO:0000256" key="3">
    <source>
        <dbReference type="ARBA" id="ARBA00022741"/>
    </source>
</evidence>
<keyword evidence="6" id="KW-0460">Magnesium</keyword>
<evidence type="ECO:0000256" key="4">
    <source>
        <dbReference type="ARBA" id="ARBA00022777"/>
    </source>
</evidence>
<reference evidence="11" key="1">
    <citation type="submission" date="2016-10" db="EMBL/GenBank/DDBJ databases">
        <title>Frankia sp. NRRL B-16386 Genome sequencing.</title>
        <authorList>
            <person name="Ghodhbane-Gtari F."/>
            <person name="Swanson E."/>
            <person name="Gueddou A."/>
            <person name="Hezbri K."/>
            <person name="Ktari K."/>
            <person name="Nouioui I."/>
            <person name="Morris K."/>
            <person name="Simpson S."/>
            <person name="Abebe-Akele F."/>
            <person name="Thomas K."/>
            <person name="Gtari M."/>
            <person name="Tisa L.S."/>
        </authorList>
    </citation>
    <scope>NUCLEOTIDE SEQUENCE [LARGE SCALE GENOMIC DNA]</scope>
    <source>
        <strain evidence="11">NRRL B-16386</strain>
    </source>
</reference>
<evidence type="ECO:0000259" key="9">
    <source>
        <dbReference type="Pfam" id="PF00294"/>
    </source>
</evidence>
<keyword evidence="11" id="KW-1185">Reference proteome</keyword>
<keyword evidence="3" id="KW-0547">Nucleotide-binding</keyword>
<keyword evidence="1" id="KW-0808">Transferase</keyword>
<evidence type="ECO:0000256" key="8">
    <source>
        <dbReference type="ARBA" id="ARBA00023277"/>
    </source>
</evidence>
<comment type="caution">
    <text evidence="10">The sequence shown here is derived from an EMBL/GenBank/DDBJ whole genome shotgun (WGS) entry which is preliminary data.</text>
</comment>
<keyword evidence="4 10" id="KW-0418">Kinase</keyword>
<name>A0A1V2IEG2_9ACTN</name>
<keyword evidence="8" id="KW-0119">Carbohydrate metabolism</keyword>
<dbReference type="Gene3D" id="3.40.1190.20">
    <property type="match status" value="1"/>
</dbReference>
<evidence type="ECO:0000313" key="10">
    <source>
        <dbReference type="EMBL" id="ONH31507.1"/>
    </source>
</evidence>
<dbReference type="GO" id="GO:0006014">
    <property type="term" value="P:D-ribose metabolic process"/>
    <property type="evidence" value="ECO:0007669"/>
    <property type="project" value="InterPro"/>
</dbReference>
<dbReference type="GO" id="GO:0005524">
    <property type="term" value="F:ATP binding"/>
    <property type="evidence" value="ECO:0007669"/>
    <property type="project" value="UniProtKB-KW"/>
</dbReference>
<dbReference type="EMBL" id="MOMC01000016">
    <property type="protein sequence ID" value="ONH31507.1"/>
    <property type="molecule type" value="Genomic_DNA"/>
</dbReference>
<keyword evidence="7" id="KW-0630">Potassium</keyword>
<evidence type="ECO:0000256" key="6">
    <source>
        <dbReference type="ARBA" id="ARBA00022842"/>
    </source>
</evidence>
<dbReference type="InterPro" id="IPR029056">
    <property type="entry name" value="Ribokinase-like"/>
</dbReference>
<dbReference type="PANTHER" id="PTHR10584">
    <property type="entry name" value="SUGAR KINASE"/>
    <property type="match status" value="1"/>
</dbReference>
<dbReference type="InterPro" id="IPR002139">
    <property type="entry name" value="Ribo/fructo_kinase"/>
</dbReference>
<proteinExistence type="predicted"/>
<accession>A0A1V2IEG2</accession>
<evidence type="ECO:0000256" key="2">
    <source>
        <dbReference type="ARBA" id="ARBA00022723"/>
    </source>
</evidence>
<dbReference type="Proteomes" id="UP000188929">
    <property type="component" value="Unassembled WGS sequence"/>
</dbReference>
<evidence type="ECO:0000256" key="7">
    <source>
        <dbReference type="ARBA" id="ARBA00022958"/>
    </source>
</evidence>
<protein>
    <submittedName>
        <fullName evidence="10">Ribokinase</fullName>
    </submittedName>
</protein>
<evidence type="ECO:0000256" key="5">
    <source>
        <dbReference type="ARBA" id="ARBA00022840"/>
    </source>
</evidence>
<dbReference type="GO" id="GO:0004747">
    <property type="term" value="F:ribokinase activity"/>
    <property type="evidence" value="ECO:0007669"/>
    <property type="project" value="InterPro"/>
</dbReference>